<protein>
    <recommendedName>
        <fullName evidence="4">DUF4050 domain-containing protein</fullName>
    </recommendedName>
</protein>
<evidence type="ECO:0000313" key="2">
    <source>
        <dbReference type="EMBL" id="KAF2076179.1"/>
    </source>
</evidence>
<dbReference type="OrthoDB" id="17312at2759"/>
<accession>A0A8J4Q1I5</accession>
<keyword evidence="3" id="KW-1185">Reference proteome</keyword>
<organism evidence="2 3">
    <name type="scientific">Polysphondylium violaceum</name>
    <dbReference type="NCBI Taxonomy" id="133409"/>
    <lineage>
        <taxon>Eukaryota</taxon>
        <taxon>Amoebozoa</taxon>
        <taxon>Evosea</taxon>
        <taxon>Eumycetozoa</taxon>
        <taxon>Dictyostelia</taxon>
        <taxon>Dictyosteliales</taxon>
        <taxon>Dictyosteliaceae</taxon>
        <taxon>Polysphondylium</taxon>
    </lineage>
</organism>
<dbReference type="Proteomes" id="UP000695562">
    <property type="component" value="Unassembled WGS sequence"/>
</dbReference>
<gene>
    <name evidence="2" type="ORF">CYY_002532</name>
</gene>
<comment type="caution">
    <text evidence="2">The sequence shown here is derived from an EMBL/GenBank/DDBJ whole genome shotgun (WGS) entry which is preliminary data.</text>
</comment>
<feature type="region of interest" description="Disordered" evidence="1">
    <location>
        <begin position="1"/>
        <end position="33"/>
    </location>
</feature>
<reference evidence="2" key="1">
    <citation type="submission" date="2020-01" db="EMBL/GenBank/DDBJ databases">
        <title>Development of genomics and gene disruption for Polysphondylium violaceum indicates a role for the polyketide synthase stlB in stalk morphogenesis.</title>
        <authorList>
            <person name="Narita B."/>
            <person name="Kawabe Y."/>
            <person name="Kin K."/>
            <person name="Saito T."/>
            <person name="Gibbs R."/>
            <person name="Kuspa A."/>
            <person name="Muzny D."/>
            <person name="Queller D."/>
            <person name="Richards S."/>
            <person name="Strassman J."/>
            <person name="Sucgang R."/>
            <person name="Worley K."/>
            <person name="Schaap P."/>
        </authorList>
    </citation>
    <scope>NUCLEOTIDE SEQUENCE</scope>
    <source>
        <strain evidence="2">QSvi11</strain>
    </source>
</reference>
<evidence type="ECO:0000256" key="1">
    <source>
        <dbReference type="SAM" id="MobiDB-lite"/>
    </source>
</evidence>
<name>A0A8J4Q1I5_9MYCE</name>
<dbReference type="EMBL" id="AJWJ01000070">
    <property type="protein sequence ID" value="KAF2076179.1"/>
    <property type="molecule type" value="Genomic_DNA"/>
</dbReference>
<sequence>MSTTNINKESNNNNNSNSNDNNNNSGSDGDVDEKYVNIGYENWKKINEKWRSSIQENTTNYETTYKSVDGVQMTNEFLNNNGAFTKRIPLPDLVSMLVEEWEHEEN</sequence>
<evidence type="ECO:0008006" key="4">
    <source>
        <dbReference type="Google" id="ProtNLM"/>
    </source>
</evidence>
<feature type="compositionally biased region" description="Low complexity" evidence="1">
    <location>
        <begin position="10"/>
        <end position="28"/>
    </location>
</feature>
<evidence type="ECO:0000313" key="3">
    <source>
        <dbReference type="Proteomes" id="UP000695562"/>
    </source>
</evidence>
<dbReference type="AlphaFoldDB" id="A0A8J4Q1I5"/>
<proteinExistence type="predicted"/>